<protein>
    <submittedName>
        <fullName evidence="2">Uncharacterized protein</fullName>
    </submittedName>
</protein>
<sequence>MEERKKEENKKVSSQPGQSMLRPRGMQADRPARRRAVSQRAGLVLGSSKYTAKWRDKVGDYLISPQQRVSEDSRASCPKIPNWTRGQVVALRKWNTRIGPSISKHESEQVEGGKRGGKKERKKGEHEGWSIIRQATARPPPDLFTPAARADRLAPGTRSRSGRSVPRAPTKNPYILHDVILVIAIH</sequence>
<evidence type="ECO:0000313" key="3">
    <source>
        <dbReference type="Proteomes" id="UP000248423"/>
    </source>
</evidence>
<dbReference type="AlphaFoldDB" id="A0A319DWD4"/>
<name>A0A319DWD4_ASPSB</name>
<feature type="region of interest" description="Disordered" evidence="1">
    <location>
        <begin position="100"/>
        <end position="170"/>
    </location>
</feature>
<feature type="compositionally biased region" description="Basic and acidic residues" evidence="1">
    <location>
        <begin position="103"/>
        <end position="114"/>
    </location>
</feature>
<keyword evidence="3" id="KW-1185">Reference proteome</keyword>
<reference evidence="2 3" key="1">
    <citation type="submission" date="2018-02" db="EMBL/GenBank/DDBJ databases">
        <title>The genomes of Aspergillus section Nigri reveals drivers in fungal speciation.</title>
        <authorList>
            <consortium name="DOE Joint Genome Institute"/>
            <person name="Vesth T.C."/>
            <person name="Nybo J."/>
            <person name="Theobald S."/>
            <person name="Brandl J."/>
            <person name="Frisvad J.C."/>
            <person name="Nielsen K.F."/>
            <person name="Lyhne E.K."/>
            <person name="Kogle M.E."/>
            <person name="Kuo A."/>
            <person name="Riley R."/>
            <person name="Clum A."/>
            <person name="Nolan M."/>
            <person name="Lipzen A."/>
            <person name="Salamov A."/>
            <person name="Henrissat B."/>
            <person name="Wiebenga A."/>
            <person name="De vries R.P."/>
            <person name="Grigoriev I.V."/>
            <person name="Mortensen U.H."/>
            <person name="Andersen M.R."/>
            <person name="Baker S.E."/>
        </authorList>
    </citation>
    <scope>NUCLEOTIDE SEQUENCE [LARGE SCALE GENOMIC DNA]</scope>
    <source>
        <strain evidence="2 3">CBS 121057</strain>
    </source>
</reference>
<feature type="region of interest" description="Disordered" evidence="1">
    <location>
        <begin position="1"/>
        <end position="42"/>
    </location>
</feature>
<accession>A0A319DWD4</accession>
<dbReference type="EMBL" id="KZ826401">
    <property type="protein sequence ID" value="PYI02107.1"/>
    <property type="molecule type" value="Genomic_DNA"/>
</dbReference>
<evidence type="ECO:0000313" key="2">
    <source>
        <dbReference type="EMBL" id="PYI02107.1"/>
    </source>
</evidence>
<gene>
    <name evidence="2" type="ORF">BO78DRAFT_230649</name>
</gene>
<proteinExistence type="predicted"/>
<feature type="compositionally biased region" description="Basic and acidic residues" evidence="1">
    <location>
        <begin position="1"/>
        <end position="11"/>
    </location>
</feature>
<organism evidence="2 3">
    <name type="scientific">Aspergillus sclerotiicarbonarius (strain CBS 121057 / IBT 28362)</name>
    <dbReference type="NCBI Taxonomy" id="1448318"/>
    <lineage>
        <taxon>Eukaryota</taxon>
        <taxon>Fungi</taxon>
        <taxon>Dikarya</taxon>
        <taxon>Ascomycota</taxon>
        <taxon>Pezizomycotina</taxon>
        <taxon>Eurotiomycetes</taxon>
        <taxon>Eurotiomycetidae</taxon>
        <taxon>Eurotiales</taxon>
        <taxon>Aspergillaceae</taxon>
        <taxon>Aspergillus</taxon>
        <taxon>Aspergillus subgen. Circumdati</taxon>
    </lineage>
</organism>
<dbReference type="Proteomes" id="UP000248423">
    <property type="component" value="Unassembled WGS sequence"/>
</dbReference>
<dbReference type="VEuPathDB" id="FungiDB:BO78DRAFT_230649"/>
<evidence type="ECO:0000256" key="1">
    <source>
        <dbReference type="SAM" id="MobiDB-lite"/>
    </source>
</evidence>